<reference evidence="2 3" key="1">
    <citation type="journal article" date="2015" name="Sci. Rep.">
        <title>Chromosome-level genome map provides insights into diverse defense mechanisms in the medicinal fungus Ganoderma sinense.</title>
        <authorList>
            <person name="Zhu Y."/>
            <person name="Xu J."/>
            <person name="Sun C."/>
            <person name="Zhou S."/>
            <person name="Xu H."/>
            <person name="Nelson D.R."/>
            <person name="Qian J."/>
            <person name="Song J."/>
            <person name="Luo H."/>
            <person name="Xiang L."/>
            <person name="Li Y."/>
            <person name="Xu Z."/>
            <person name="Ji A."/>
            <person name="Wang L."/>
            <person name="Lu S."/>
            <person name="Hayward A."/>
            <person name="Sun W."/>
            <person name="Li X."/>
            <person name="Schwartz D.C."/>
            <person name="Wang Y."/>
            <person name="Chen S."/>
        </authorList>
    </citation>
    <scope>NUCLEOTIDE SEQUENCE [LARGE SCALE GENOMIC DNA]</scope>
    <source>
        <strain evidence="2 3">ZZ0214-1</strain>
    </source>
</reference>
<feature type="chain" id="PRO_5013788960" evidence="1">
    <location>
        <begin position="22"/>
        <end position="123"/>
    </location>
</feature>
<feature type="signal peptide" evidence="1">
    <location>
        <begin position="1"/>
        <end position="21"/>
    </location>
</feature>
<keyword evidence="3" id="KW-1185">Reference proteome</keyword>
<dbReference type="AlphaFoldDB" id="A0A2G8SLY8"/>
<sequence>MPALLILPSAAPLLFLIPAYPSSSPSYYRTIGLTSRAEGRAPGSVIVNTARVHQHLGPAPIYSRTFVEHARRYTWAHSEYGTTLAKVHESVGSMYGQTAWGAQLSDIERWVMRLEDVGTILSS</sequence>
<evidence type="ECO:0000256" key="1">
    <source>
        <dbReference type="SAM" id="SignalP"/>
    </source>
</evidence>
<dbReference type="Proteomes" id="UP000230002">
    <property type="component" value="Unassembled WGS sequence"/>
</dbReference>
<comment type="caution">
    <text evidence="2">The sequence shown here is derived from an EMBL/GenBank/DDBJ whole genome shotgun (WGS) entry which is preliminary data.</text>
</comment>
<accession>A0A2G8SLY8</accession>
<dbReference type="EMBL" id="AYKW01000004">
    <property type="protein sequence ID" value="PIL34772.1"/>
    <property type="molecule type" value="Genomic_DNA"/>
</dbReference>
<name>A0A2G8SLY8_9APHY</name>
<protein>
    <submittedName>
        <fullName evidence="2">Uncharacterized protein</fullName>
    </submittedName>
</protein>
<organism evidence="2 3">
    <name type="scientific">Ganoderma sinense ZZ0214-1</name>
    <dbReference type="NCBI Taxonomy" id="1077348"/>
    <lineage>
        <taxon>Eukaryota</taxon>
        <taxon>Fungi</taxon>
        <taxon>Dikarya</taxon>
        <taxon>Basidiomycota</taxon>
        <taxon>Agaricomycotina</taxon>
        <taxon>Agaricomycetes</taxon>
        <taxon>Polyporales</taxon>
        <taxon>Polyporaceae</taxon>
        <taxon>Ganoderma</taxon>
    </lineage>
</organism>
<proteinExistence type="predicted"/>
<evidence type="ECO:0000313" key="2">
    <source>
        <dbReference type="EMBL" id="PIL34772.1"/>
    </source>
</evidence>
<keyword evidence="1" id="KW-0732">Signal</keyword>
<evidence type="ECO:0000313" key="3">
    <source>
        <dbReference type="Proteomes" id="UP000230002"/>
    </source>
</evidence>
<gene>
    <name evidence="2" type="ORF">GSI_02559</name>
</gene>